<dbReference type="AlphaFoldDB" id="A0A432MNL8"/>
<name>A0A432MNL8_9BACT</name>
<dbReference type="GO" id="GO:0004792">
    <property type="term" value="F:thiosulfate-cyanide sulfurtransferase activity"/>
    <property type="evidence" value="ECO:0007669"/>
    <property type="project" value="TreeGrafter"/>
</dbReference>
<feature type="domain" description="THIF-type NAD/FAD binding fold" evidence="1">
    <location>
        <begin position="26"/>
        <end position="261"/>
    </location>
</feature>
<dbReference type="OrthoDB" id="9804286at2"/>
<reference evidence="2 3" key="2">
    <citation type="submission" date="2019-01" db="EMBL/GenBank/DDBJ databases">
        <title>Tautonia sociabilis, a novel thermotolerant planctomycete of Isosphaeraceae family, isolated from a 4000 m deep subterranean habitat.</title>
        <authorList>
            <person name="Kovaleva O.L."/>
            <person name="Elcheninov A.G."/>
            <person name="Van Heerden E."/>
            <person name="Toshchakov S.V."/>
            <person name="Novikov A."/>
            <person name="Bonch-Osmolovskaya E.A."/>
            <person name="Kublanov I.V."/>
        </authorList>
    </citation>
    <scope>NUCLEOTIDE SEQUENCE [LARGE SCALE GENOMIC DNA]</scope>
    <source>
        <strain evidence="2 3">GM2012</strain>
    </source>
</reference>
<reference evidence="2 3" key="1">
    <citation type="submission" date="2018-12" db="EMBL/GenBank/DDBJ databases">
        <authorList>
            <person name="Toschakov S.V."/>
        </authorList>
    </citation>
    <scope>NUCLEOTIDE SEQUENCE [LARGE SCALE GENOMIC DNA]</scope>
    <source>
        <strain evidence="2 3">GM2012</strain>
    </source>
</reference>
<dbReference type="EMBL" id="RYZH01000005">
    <property type="protein sequence ID" value="RUL89043.1"/>
    <property type="molecule type" value="Genomic_DNA"/>
</dbReference>
<dbReference type="SUPFAM" id="SSF69572">
    <property type="entry name" value="Activating enzymes of the ubiquitin-like proteins"/>
    <property type="match status" value="1"/>
</dbReference>
<dbReference type="GO" id="GO:0032446">
    <property type="term" value="P:protein modification by small protein conjugation"/>
    <property type="evidence" value="ECO:0007669"/>
    <property type="project" value="TreeGrafter"/>
</dbReference>
<organism evidence="2 3">
    <name type="scientific">Tautonia sociabilis</name>
    <dbReference type="NCBI Taxonomy" id="2080755"/>
    <lineage>
        <taxon>Bacteria</taxon>
        <taxon>Pseudomonadati</taxon>
        <taxon>Planctomycetota</taxon>
        <taxon>Planctomycetia</taxon>
        <taxon>Isosphaerales</taxon>
        <taxon>Isosphaeraceae</taxon>
        <taxon>Tautonia</taxon>
    </lineage>
</organism>
<dbReference type="GO" id="GO:0005737">
    <property type="term" value="C:cytoplasm"/>
    <property type="evidence" value="ECO:0007669"/>
    <property type="project" value="TreeGrafter"/>
</dbReference>
<keyword evidence="3" id="KW-1185">Reference proteome</keyword>
<protein>
    <submittedName>
        <fullName evidence="2">ThiF family adenylyltransferase</fullName>
    </submittedName>
</protein>
<dbReference type="GO" id="GO:0016779">
    <property type="term" value="F:nucleotidyltransferase activity"/>
    <property type="evidence" value="ECO:0007669"/>
    <property type="project" value="UniProtKB-KW"/>
</dbReference>
<accession>A0A432MNL8</accession>
<dbReference type="InterPro" id="IPR045886">
    <property type="entry name" value="ThiF/MoeB/HesA"/>
</dbReference>
<comment type="caution">
    <text evidence="2">The sequence shown here is derived from an EMBL/GenBank/DDBJ whole genome shotgun (WGS) entry which is preliminary data.</text>
</comment>
<dbReference type="InterPro" id="IPR000594">
    <property type="entry name" value="ThiF_NAD_FAD-bd"/>
</dbReference>
<dbReference type="InterPro" id="IPR035985">
    <property type="entry name" value="Ubiquitin-activating_enz"/>
</dbReference>
<keyword evidence="2" id="KW-0548">Nucleotidyltransferase</keyword>
<dbReference type="Gene3D" id="3.40.50.720">
    <property type="entry name" value="NAD(P)-binding Rossmann-like Domain"/>
    <property type="match status" value="1"/>
</dbReference>
<dbReference type="Proteomes" id="UP000280296">
    <property type="component" value="Unassembled WGS sequence"/>
</dbReference>
<dbReference type="CDD" id="cd00757">
    <property type="entry name" value="ThiF_MoeB_HesA_family"/>
    <property type="match status" value="1"/>
</dbReference>
<proteinExistence type="predicted"/>
<evidence type="ECO:0000313" key="2">
    <source>
        <dbReference type="EMBL" id="RUL89043.1"/>
    </source>
</evidence>
<evidence type="ECO:0000313" key="3">
    <source>
        <dbReference type="Proteomes" id="UP000280296"/>
    </source>
</evidence>
<dbReference type="GO" id="GO:0008641">
    <property type="term" value="F:ubiquitin-like modifier activating enzyme activity"/>
    <property type="evidence" value="ECO:0007669"/>
    <property type="project" value="InterPro"/>
</dbReference>
<keyword evidence="2" id="KW-0808">Transferase</keyword>
<evidence type="ECO:0000259" key="1">
    <source>
        <dbReference type="Pfam" id="PF00899"/>
    </source>
</evidence>
<sequence length="401" mass="43539">MSRLPDEGDDLLRIDDDDRYGRLRLIPWWRQDRLEAAKVLVVGAGALGNEVLKNLALLGVGTVVVIDLDEIEASNLSRSVLFRSGDGGRPKAVVAADRARELNPDVRVIPVHGDVITDLGLGLFAEMDVVIGCLDNREARLWVNRQCWKVGTPWVDAGIQEIQGVVRVFVPPDSACYECGMTSRDYQLLNLRYSCPLLRREDILAGKVPTAPTIASMMAAMEVQEALKLIHGMPVQAGCLHVFNGVANTFYTTRLPRKDDCLSHETYPEPEAIALGHEATAEALFHVARAFVSGPLSLALDRDLVSAIDWPQLGRRAEVFRPRTRVALAEATDPETGEVGRPELVSTVDEASTLAGRSLAELGVPPYDIVRVDGAEGPAFLLLAGDRERVLGVGRGGVADG</sequence>
<dbReference type="Pfam" id="PF00899">
    <property type="entry name" value="ThiF"/>
    <property type="match status" value="1"/>
</dbReference>
<gene>
    <name evidence="2" type="ORF">TsocGM_04085</name>
</gene>
<dbReference type="PANTHER" id="PTHR10953:SF102">
    <property type="entry name" value="ADENYLYLTRANSFERASE AND SULFURTRANSFERASE MOCS3"/>
    <property type="match status" value="1"/>
</dbReference>
<dbReference type="RefSeq" id="WP_126724037.1">
    <property type="nucleotide sequence ID" value="NZ_RYZH01000005.1"/>
</dbReference>
<dbReference type="PANTHER" id="PTHR10953">
    <property type="entry name" value="UBIQUITIN-ACTIVATING ENZYME E1"/>
    <property type="match status" value="1"/>
</dbReference>